<dbReference type="AlphaFoldDB" id="A0A7G9TE31"/>
<dbReference type="SUPFAM" id="SSF46946">
    <property type="entry name" value="S13-like H2TH domain"/>
    <property type="match status" value="1"/>
</dbReference>
<dbReference type="InterPro" id="IPR035937">
    <property type="entry name" value="FPG_N"/>
</dbReference>
<evidence type="ECO:0000256" key="14">
    <source>
        <dbReference type="ARBA" id="ARBA00044632"/>
    </source>
</evidence>
<dbReference type="NCBIfam" id="TIGR00577">
    <property type="entry name" value="fpg"/>
    <property type="match status" value="1"/>
</dbReference>
<dbReference type="InterPro" id="IPR020629">
    <property type="entry name" value="FPG_Glyclase"/>
</dbReference>
<dbReference type="InterPro" id="IPR010979">
    <property type="entry name" value="Ribosomal_uS13-like_H2TH"/>
</dbReference>
<dbReference type="SUPFAM" id="SSF81624">
    <property type="entry name" value="N-terminal domain of MutM-like DNA repair proteins"/>
    <property type="match status" value="1"/>
</dbReference>
<keyword evidence="4 15" id="KW-0479">Metal-binding</keyword>
<dbReference type="FunFam" id="1.10.8.50:FF:000003">
    <property type="entry name" value="Formamidopyrimidine-DNA glycosylase"/>
    <property type="match status" value="1"/>
</dbReference>
<dbReference type="InterPro" id="IPR015886">
    <property type="entry name" value="H2TH_FPG"/>
</dbReference>
<dbReference type="RefSeq" id="WP_187573757.1">
    <property type="nucleotide sequence ID" value="NZ_CP060731.1"/>
</dbReference>
<dbReference type="EC" id="3.2.2.23" evidence="15"/>
<evidence type="ECO:0000256" key="2">
    <source>
        <dbReference type="ARBA" id="ARBA00009409"/>
    </source>
</evidence>
<name>A0A7G9TE31_PSEMX</name>
<evidence type="ECO:0000256" key="12">
    <source>
        <dbReference type="ARBA" id="ARBA00023268"/>
    </source>
</evidence>
<comment type="similarity">
    <text evidence="2 15">Belongs to the FPG family.</text>
</comment>
<evidence type="ECO:0000256" key="9">
    <source>
        <dbReference type="ARBA" id="ARBA00023125"/>
    </source>
</evidence>
<evidence type="ECO:0000256" key="1">
    <source>
        <dbReference type="ARBA" id="ARBA00001668"/>
    </source>
</evidence>
<dbReference type="CDD" id="cd08966">
    <property type="entry name" value="EcFpg-like_N"/>
    <property type="match status" value="1"/>
</dbReference>
<evidence type="ECO:0000256" key="4">
    <source>
        <dbReference type="ARBA" id="ARBA00022723"/>
    </source>
</evidence>
<keyword evidence="12 15" id="KW-0511">Multifunctional enzyme</keyword>
<dbReference type="EMBL" id="CP060731">
    <property type="protein sequence ID" value="QNN78356.1"/>
    <property type="molecule type" value="Genomic_DNA"/>
</dbReference>
<evidence type="ECO:0000256" key="8">
    <source>
        <dbReference type="ARBA" id="ARBA00022833"/>
    </source>
</evidence>
<evidence type="ECO:0000256" key="11">
    <source>
        <dbReference type="ARBA" id="ARBA00023239"/>
    </source>
</evidence>
<dbReference type="InterPro" id="IPR015887">
    <property type="entry name" value="DNA_glyclase_Znf_dom_DNA_BS"/>
</dbReference>
<evidence type="ECO:0000313" key="19">
    <source>
        <dbReference type="Proteomes" id="UP000515838"/>
    </source>
</evidence>
<sequence length="276" mass="30109">MPELPEVETTRRGLAPHVEGRRIQAVTLRRPDLRWPIPPEVARDLPGQRIQAVRRRAKYLLMDTEAGSALLHLGMSGSLRVLPATTPVTAHDHVDIALAGERGGAGRVLRFNDPRRFGCLLWQAPGQIHPLLQGLGPEPLSDGFDGDYLFAMSRGRKAPVKTFLMDQAVVVGVGNIYAAESLFRAGISPLRRAAGKVSRERYAALADAVKAILAYAITRGGTTLRDFLSPDGAPGYFEQELSAYGRGGESCPRCGRPMKQALVGQRTTVWCGYCQR</sequence>
<dbReference type="PROSITE" id="PS51066">
    <property type="entry name" value="ZF_FPG_2"/>
    <property type="match status" value="1"/>
</dbReference>
<feature type="active site" description="Proton donor" evidence="15">
    <location>
        <position position="3"/>
    </location>
</feature>
<comment type="catalytic activity">
    <reaction evidence="1 15">
        <text>Hydrolysis of DNA containing ring-opened 7-methylguanine residues, releasing 2,6-diamino-4-hydroxy-5-(N-methyl)formamidopyrimidine.</text>
        <dbReference type="EC" id="3.2.2.23"/>
    </reaction>
</comment>
<gene>
    <name evidence="15 18" type="primary">mutM</name>
    <name evidence="15" type="synonym">fpg</name>
    <name evidence="18" type="ORF">IAE60_02645</name>
</gene>
<feature type="domain" description="Formamidopyrimidine-DNA glycosylase catalytic" evidence="17">
    <location>
        <begin position="2"/>
        <end position="118"/>
    </location>
</feature>
<reference evidence="18 19" key="1">
    <citation type="submission" date="2020-08" db="EMBL/GenBank/DDBJ databases">
        <title>Streptomycin Non-resistant strain, P. mexicana.</title>
        <authorList>
            <person name="Ganesh-Kumar S."/>
            <person name="Zhe T."/>
            <person name="Yu Z."/>
            <person name="Min Y."/>
        </authorList>
    </citation>
    <scope>NUCLEOTIDE SEQUENCE [LARGE SCALE GENOMIC DNA]</scope>
    <source>
        <strain evidence="18 19">GTZY2</strain>
    </source>
</reference>
<dbReference type="Pfam" id="PF06831">
    <property type="entry name" value="H2TH"/>
    <property type="match status" value="1"/>
</dbReference>
<comment type="function">
    <text evidence="15">Involved in base excision repair of DNA damaged by oxidation or by mutagenic agents. Acts as DNA glycosylase that recognizes and removes damaged bases. Has a preference for oxidized purines, such as 7,8-dihydro-8-oxoguanine (8-oxoG). Has AP (apurinic/apyrimidinic) lyase activity and introduces nicks in the DNA strand. Cleaves the DNA backbone by beta-delta elimination to generate a single-strand break at the site of the removed base with both 3'- and 5'-phosphates.</text>
</comment>
<organism evidence="18 19">
    <name type="scientific">Pseudoxanthomonas mexicana</name>
    <dbReference type="NCBI Taxonomy" id="128785"/>
    <lineage>
        <taxon>Bacteria</taxon>
        <taxon>Pseudomonadati</taxon>
        <taxon>Pseudomonadota</taxon>
        <taxon>Gammaproteobacteria</taxon>
        <taxon>Lysobacterales</taxon>
        <taxon>Lysobacteraceae</taxon>
        <taxon>Pseudoxanthomonas</taxon>
    </lineage>
</organism>
<keyword evidence="9 15" id="KW-0238">DNA-binding</keyword>
<dbReference type="Proteomes" id="UP000515838">
    <property type="component" value="Chromosome"/>
</dbReference>
<evidence type="ECO:0000256" key="10">
    <source>
        <dbReference type="ARBA" id="ARBA00023204"/>
    </source>
</evidence>
<keyword evidence="5 15" id="KW-0227">DNA damage</keyword>
<dbReference type="Gene3D" id="3.20.190.10">
    <property type="entry name" value="MutM-like, N-terminal"/>
    <property type="match status" value="1"/>
</dbReference>
<keyword evidence="7 15" id="KW-0378">Hydrolase</keyword>
<dbReference type="GO" id="GO:0034039">
    <property type="term" value="F:8-oxo-7,8-dihydroguanine DNA N-glycosylase activity"/>
    <property type="evidence" value="ECO:0007669"/>
    <property type="project" value="TreeGrafter"/>
</dbReference>
<dbReference type="GO" id="GO:0140078">
    <property type="term" value="F:class I DNA-(apurinic or apyrimidinic site) endonuclease activity"/>
    <property type="evidence" value="ECO:0007669"/>
    <property type="project" value="UniProtKB-EC"/>
</dbReference>
<dbReference type="PROSITE" id="PS01242">
    <property type="entry name" value="ZF_FPG_1"/>
    <property type="match status" value="1"/>
</dbReference>
<comment type="catalytic activity">
    <reaction evidence="14 15">
        <text>2'-deoxyribonucleotide-(2'-deoxyribose 5'-phosphate)-2'-deoxyribonucleotide-DNA = a 3'-end 2'-deoxyribonucleotide-(2,3-dehydro-2,3-deoxyribose 5'-phosphate)-DNA + a 5'-end 5'-phospho-2'-deoxyribonucleoside-DNA + H(+)</text>
        <dbReference type="Rhea" id="RHEA:66592"/>
        <dbReference type="Rhea" id="RHEA-COMP:13180"/>
        <dbReference type="Rhea" id="RHEA-COMP:16897"/>
        <dbReference type="Rhea" id="RHEA-COMP:17067"/>
        <dbReference type="ChEBI" id="CHEBI:15378"/>
        <dbReference type="ChEBI" id="CHEBI:136412"/>
        <dbReference type="ChEBI" id="CHEBI:157695"/>
        <dbReference type="ChEBI" id="CHEBI:167181"/>
        <dbReference type="EC" id="4.2.99.18"/>
    </reaction>
</comment>
<keyword evidence="8 15" id="KW-0862">Zinc</keyword>
<dbReference type="EC" id="4.2.99.18" evidence="15"/>
<evidence type="ECO:0000256" key="15">
    <source>
        <dbReference type="HAMAP-Rule" id="MF_00103"/>
    </source>
</evidence>
<feature type="active site" description="Proton donor; for delta-elimination activity" evidence="15">
    <location>
        <position position="266"/>
    </location>
</feature>
<evidence type="ECO:0000313" key="18">
    <source>
        <dbReference type="EMBL" id="QNN78356.1"/>
    </source>
</evidence>
<dbReference type="InterPro" id="IPR000214">
    <property type="entry name" value="Znf_DNA_glyclase/AP_lyase"/>
</dbReference>
<keyword evidence="10 15" id="KW-0234">DNA repair</keyword>
<keyword evidence="6 15" id="KW-0863">Zinc-finger</keyword>
<evidence type="ECO:0000259" key="17">
    <source>
        <dbReference type="PROSITE" id="PS51068"/>
    </source>
</evidence>
<feature type="domain" description="FPG-type" evidence="16">
    <location>
        <begin position="242"/>
        <end position="276"/>
    </location>
</feature>
<evidence type="ECO:0000256" key="13">
    <source>
        <dbReference type="ARBA" id="ARBA00023295"/>
    </source>
</evidence>
<dbReference type="Pfam" id="PF01149">
    <property type="entry name" value="Fapy_DNA_glyco"/>
    <property type="match status" value="1"/>
</dbReference>
<dbReference type="SMART" id="SM01232">
    <property type="entry name" value="H2TH"/>
    <property type="match status" value="1"/>
</dbReference>
<dbReference type="GO" id="GO:0006284">
    <property type="term" value="P:base-excision repair"/>
    <property type="evidence" value="ECO:0007669"/>
    <property type="project" value="InterPro"/>
</dbReference>
<protein>
    <recommendedName>
        <fullName evidence="15">Formamidopyrimidine-DNA glycosylase</fullName>
        <shortName evidence="15">Fapy-DNA glycosylase</shortName>
        <ecNumber evidence="15">3.2.2.23</ecNumber>
    </recommendedName>
    <alternativeName>
        <fullName evidence="15">DNA-(apurinic or apyrimidinic site) lyase MutM</fullName>
        <shortName evidence="15">AP lyase MutM</shortName>
        <ecNumber evidence="15">4.2.99.18</ecNumber>
    </alternativeName>
</protein>
<dbReference type="PANTHER" id="PTHR22993:SF9">
    <property type="entry name" value="FORMAMIDOPYRIMIDINE-DNA GLYCOSYLASE"/>
    <property type="match status" value="1"/>
</dbReference>
<accession>A0A7G9TE31</accession>
<dbReference type="FunFam" id="3.20.190.10:FF:000001">
    <property type="entry name" value="Formamidopyrimidine-DNA glycosylase"/>
    <property type="match status" value="1"/>
</dbReference>
<dbReference type="InterPro" id="IPR012319">
    <property type="entry name" value="FPG_cat"/>
</dbReference>
<feature type="binding site" evidence="15">
    <location>
        <position position="91"/>
    </location>
    <ligand>
        <name>DNA</name>
        <dbReference type="ChEBI" id="CHEBI:16991"/>
    </ligand>
</feature>
<proteinExistence type="inferred from homology"/>
<evidence type="ECO:0000256" key="3">
    <source>
        <dbReference type="ARBA" id="ARBA00011245"/>
    </source>
</evidence>
<evidence type="ECO:0000259" key="16">
    <source>
        <dbReference type="PROSITE" id="PS51066"/>
    </source>
</evidence>
<feature type="binding site" evidence="15">
    <location>
        <position position="156"/>
    </location>
    <ligand>
        <name>DNA</name>
        <dbReference type="ChEBI" id="CHEBI:16991"/>
    </ligand>
</feature>
<evidence type="ECO:0000256" key="6">
    <source>
        <dbReference type="ARBA" id="ARBA00022771"/>
    </source>
</evidence>
<feature type="active site" description="Schiff-base intermediate with DNA" evidence="15">
    <location>
        <position position="2"/>
    </location>
</feature>
<dbReference type="SMART" id="SM00898">
    <property type="entry name" value="Fapy_DNA_glyco"/>
    <property type="match status" value="1"/>
</dbReference>
<evidence type="ECO:0000256" key="7">
    <source>
        <dbReference type="ARBA" id="ARBA00022801"/>
    </source>
</evidence>
<dbReference type="Gene3D" id="1.10.8.50">
    <property type="match status" value="1"/>
</dbReference>
<dbReference type="HAMAP" id="MF_00103">
    <property type="entry name" value="Fapy_DNA_glycosyl"/>
    <property type="match status" value="1"/>
</dbReference>
<dbReference type="PANTHER" id="PTHR22993">
    <property type="entry name" value="FORMAMIDOPYRIMIDINE-DNA GLYCOSYLASE"/>
    <property type="match status" value="1"/>
</dbReference>
<dbReference type="NCBIfam" id="NF002211">
    <property type="entry name" value="PRK01103.1"/>
    <property type="match status" value="1"/>
</dbReference>
<dbReference type="PROSITE" id="PS51068">
    <property type="entry name" value="FPG_CAT"/>
    <property type="match status" value="1"/>
</dbReference>
<dbReference type="GO" id="GO:0003684">
    <property type="term" value="F:damaged DNA binding"/>
    <property type="evidence" value="ECO:0007669"/>
    <property type="project" value="InterPro"/>
</dbReference>
<keyword evidence="11 15" id="KW-0456">Lyase</keyword>
<comment type="subunit">
    <text evidence="3 15">Monomer.</text>
</comment>
<comment type="cofactor">
    <cofactor evidence="15">
        <name>Zn(2+)</name>
        <dbReference type="ChEBI" id="CHEBI:29105"/>
    </cofactor>
    <text evidence="15">Binds 1 zinc ion per subunit.</text>
</comment>
<dbReference type="GeneID" id="81469847"/>
<feature type="active site" description="Proton donor; for beta-elimination activity" evidence="15">
    <location>
        <position position="58"/>
    </location>
</feature>
<keyword evidence="13 15" id="KW-0326">Glycosidase</keyword>
<feature type="binding site" evidence="15">
    <location>
        <position position="115"/>
    </location>
    <ligand>
        <name>DNA</name>
        <dbReference type="ChEBI" id="CHEBI:16991"/>
    </ligand>
</feature>
<dbReference type="GO" id="GO:0008270">
    <property type="term" value="F:zinc ion binding"/>
    <property type="evidence" value="ECO:0007669"/>
    <property type="project" value="UniProtKB-UniRule"/>
</dbReference>
<evidence type="ECO:0000256" key="5">
    <source>
        <dbReference type="ARBA" id="ARBA00022763"/>
    </source>
</evidence>
<dbReference type="SUPFAM" id="SSF57716">
    <property type="entry name" value="Glucocorticoid receptor-like (DNA-binding domain)"/>
    <property type="match status" value="1"/>
</dbReference>